<reference evidence="9 10" key="1">
    <citation type="submission" date="2019-08" db="EMBL/GenBank/DDBJ databases">
        <authorList>
            <person name="Chen S.-C."/>
            <person name="Lai M.-C."/>
            <person name="You Y.-T."/>
        </authorList>
    </citation>
    <scope>NUCLEOTIDE SEQUENCE [LARGE SCALE GENOMIC DNA]</scope>
    <source>
        <strain evidence="9 10">P2F9704a</strain>
    </source>
</reference>
<keyword evidence="1" id="KW-0456">Lyase</keyword>
<proteinExistence type="inferred from homology"/>
<sequence>MRYSQKIPGVHTSQGGETIRKDNRIDTTDLLLLDALQDDLPLTPRPWQAIGEQIGVSEEECLQRISRLSESGVIRNISPVLESRKFGLNAGTLIAFHIPEERIDEVAAIINSYPEVSHNYRRDHHYSIWFTIAGRSNGEIERIIEEIQTKAGIPDEDMISLPTIRSYKIDVRFRCIPEGSDG</sequence>
<dbReference type="EC" id="4.1.1.111" evidence="4"/>
<dbReference type="GO" id="GO:0016829">
    <property type="term" value="F:lyase activity"/>
    <property type="evidence" value="ECO:0007669"/>
    <property type="project" value="UniProtKB-KW"/>
</dbReference>
<dbReference type="InterPro" id="IPR019888">
    <property type="entry name" value="Tscrpt_reg_AsnC-like"/>
</dbReference>
<evidence type="ECO:0000256" key="6">
    <source>
        <dbReference type="SAM" id="MobiDB-lite"/>
    </source>
</evidence>
<dbReference type="InterPro" id="IPR036388">
    <property type="entry name" value="WH-like_DNA-bd_sf"/>
</dbReference>
<dbReference type="RefSeq" id="WP_255332196.1">
    <property type="nucleotide sequence ID" value="NZ_VOTZ01000007.1"/>
</dbReference>
<dbReference type="Gene3D" id="1.10.10.10">
    <property type="entry name" value="Winged helix-like DNA-binding domain superfamily/Winged helix DNA-binding domain"/>
    <property type="match status" value="1"/>
</dbReference>
<protein>
    <recommendedName>
        <fullName evidence="4">siroheme decarboxylase</fullName>
        <ecNumber evidence="4">4.1.1.111</ecNumber>
    </recommendedName>
</protein>
<comment type="similarity">
    <text evidence="3">Belongs to the Ahb/Nir family.</text>
</comment>
<gene>
    <name evidence="9" type="ORF">FTO68_04520</name>
</gene>
<comment type="pathway">
    <text evidence="2">Porphyrin-containing compound metabolism.</text>
</comment>
<organism evidence="9 10">
    <name type="scientific">Methanocalculus taiwanensis</name>
    <dbReference type="NCBI Taxonomy" id="106207"/>
    <lineage>
        <taxon>Archaea</taxon>
        <taxon>Methanobacteriati</taxon>
        <taxon>Methanobacteriota</taxon>
        <taxon>Stenosarchaea group</taxon>
        <taxon>Methanomicrobia</taxon>
        <taxon>Methanomicrobiales</taxon>
        <taxon>Methanocalculaceae</taxon>
        <taxon>Methanocalculus</taxon>
    </lineage>
</organism>
<dbReference type="SMART" id="SM00344">
    <property type="entry name" value="HTH_ASNC"/>
    <property type="match status" value="1"/>
</dbReference>
<dbReference type="SUPFAM" id="SSF46785">
    <property type="entry name" value="Winged helix' DNA-binding domain"/>
    <property type="match status" value="1"/>
</dbReference>
<dbReference type="EMBL" id="VOTZ01000007">
    <property type="protein sequence ID" value="MCQ1538254.1"/>
    <property type="molecule type" value="Genomic_DNA"/>
</dbReference>
<evidence type="ECO:0000259" key="8">
    <source>
        <dbReference type="Pfam" id="PF22451"/>
    </source>
</evidence>
<dbReference type="Proteomes" id="UP001524383">
    <property type="component" value="Unassembled WGS sequence"/>
</dbReference>
<feature type="region of interest" description="Disordered" evidence="6">
    <location>
        <begin position="1"/>
        <end position="20"/>
    </location>
</feature>
<keyword evidence="10" id="KW-1185">Reference proteome</keyword>
<evidence type="ECO:0000256" key="1">
    <source>
        <dbReference type="ARBA" id="ARBA00023239"/>
    </source>
</evidence>
<dbReference type="InterPro" id="IPR040523">
    <property type="entry name" value="AsnC_trans_reg2"/>
</dbReference>
<comment type="caution">
    <text evidence="9">The sequence shown here is derived from an EMBL/GenBank/DDBJ whole genome shotgun (WGS) entry which is preliminary data.</text>
</comment>
<evidence type="ECO:0000259" key="7">
    <source>
        <dbReference type="Pfam" id="PF17805"/>
    </source>
</evidence>
<dbReference type="AlphaFoldDB" id="A0ABD4TJ92"/>
<evidence type="ECO:0000313" key="10">
    <source>
        <dbReference type="Proteomes" id="UP001524383"/>
    </source>
</evidence>
<feature type="domain" description="Siroheme decarboxylase AsnC-like ligand binding" evidence="7">
    <location>
        <begin position="85"/>
        <end position="168"/>
    </location>
</feature>
<dbReference type="Gene3D" id="3.30.70.3460">
    <property type="match status" value="1"/>
</dbReference>
<dbReference type="InterPro" id="IPR036390">
    <property type="entry name" value="WH_DNA-bd_sf"/>
</dbReference>
<name>A0ABD4TJ92_9EURY</name>
<evidence type="ECO:0000256" key="4">
    <source>
        <dbReference type="ARBA" id="ARBA00023471"/>
    </source>
</evidence>
<dbReference type="InterPro" id="IPR053953">
    <property type="entry name" value="NirdL-like_HTH"/>
</dbReference>
<evidence type="ECO:0000256" key="5">
    <source>
        <dbReference type="ARBA" id="ARBA00048470"/>
    </source>
</evidence>
<dbReference type="Pfam" id="PF17805">
    <property type="entry name" value="AsnC_trans_reg2"/>
    <property type="match status" value="1"/>
</dbReference>
<evidence type="ECO:0000256" key="2">
    <source>
        <dbReference type="ARBA" id="ARBA00023444"/>
    </source>
</evidence>
<comment type="catalytic activity">
    <reaction evidence="5">
        <text>siroheme + 2 H(+) = 12,18-didecarboxysiroheme + 2 CO2</text>
        <dbReference type="Rhea" id="RHEA:19093"/>
        <dbReference type="ChEBI" id="CHEBI:15378"/>
        <dbReference type="ChEBI" id="CHEBI:16526"/>
        <dbReference type="ChEBI" id="CHEBI:60052"/>
        <dbReference type="ChEBI" id="CHEBI:140497"/>
        <dbReference type="EC" id="4.1.1.111"/>
    </reaction>
</comment>
<evidence type="ECO:0000313" key="9">
    <source>
        <dbReference type="EMBL" id="MCQ1538254.1"/>
    </source>
</evidence>
<dbReference type="PANTHER" id="PTHR43413">
    <property type="entry name" value="TRANSCRIPTIONAL REGULATOR, ASNC FAMILY"/>
    <property type="match status" value="1"/>
</dbReference>
<feature type="domain" description="Siroheme decarboxylase NirL-like HTH" evidence="8">
    <location>
        <begin position="32"/>
        <end position="75"/>
    </location>
</feature>
<dbReference type="Pfam" id="PF22451">
    <property type="entry name" value="NirdL-like_HTH"/>
    <property type="match status" value="1"/>
</dbReference>
<dbReference type="PANTHER" id="PTHR43413:SF1">
    <property type="entry name" value="SIROHEME DECARBOXYLASE NIRL SUBUNIT"/>
    <property type="match status" value="1"/>
</dbReference>
<accession>A0ABD4TJ92</accession>
<evidence type="ECO:0000256" key="3">
    <source>
        <dbReference type="ARBA" id="ARBA00023457"/>
    </source>
</evidence>
<dbReference type="InterPro" id="IPR050684">
    <property type="entry name" value="HTH-Siroheme_Decarb"/>
</dbReference>